<evidence type="ECO:0000256" key="1">
    <source>
        <dbReference type="ARBA" id="ARBA00004613"/>
    </source>
</evidence>
<organism evidence="6 7">
    <name type="scientific">Tetraparma gracilis</name>
    <dbReference type="NCBI Taxonomy" id="2962635"/>
    <lineage>
        <taxon>Eukaryota</taxon>
        <taxon>Sar</taxon>
        <taxon>Stramenopiles</taxon>
        <taxon>Ochrophyta</taxon>
        <taxon>Bolidophyceae</taxon>
        <taxon>Parmales</taxon>
        <taxon>Triparmaceae</taxon>
        <taxon>Tetraparma</taxon>
    </lineage>
</organism>
<keyword evidence="3" id="KW-0964">Secreted</keyword>
<dbReference type="Pfam" id="PF03227">
    <property type="entry name" value="GILT"/>
    <property type="match status" value="1"/>
</dbReference>
<comment type="similarity">
    <text evidence="2">Belongs to the GILT family.</text>
</comment>
<reference evidence="6 7" key="1">
    <citation type="journal article" date="2023" name="Commun. Biol.">
        <title>Genome analysis of Parmales, the sister group of diatoms, reveals the evolutionary specialization of diatoms from phago-mixotrophs to photoautotrophs.</title>
        <authorList>
            <person name="Ban H."/>
            <person name="Sato S."/>
            <person name="Yoshikawa S."/>
            <person name="Yamada K."/>
            <person name="Nakamura Y."/>
            <person name="Ichinomiya M."/>
            <person name="Sato N."/>
            <person name="Blanc-Mathieu R."/>
            <person name="Endo H."/>
            <person name="Kuwata A."/>
            <person name="Ogata H."/>
        </authorList>
    </citation>
    <scope>NUCLEOTIDE SEQUENCE [LARGE SCALE GENOMIC DNA]</scope>
</reference>
<keyword evidence="5" id="KW-0325">Glycoprotein</keyword>
<evidence type="ECO:0000313" key="6">
    <source>
        <dbReference type="EMBL" id="GMI35124.1"/>
    </source>
</evidence>
<gene>
    <name evidence="6" type="ORF">TeGR_g5442</name>
</gene>
<sequence length="236" mass="24729">MLIFAPALVAAAAADIVKVPMTIYAEAGSLVAGALNTTLTAEGVVDILDYDFISFGNAYYLQEDCPGFPDYDRTDGVACWQAKCGVESPPDTCFTTTIACQHGDDECSGNNIETCAKSLYPDVLTYSTFNYCLEGNYPPTDDTLKTCAGVAGMDVNSINACVDDSEMLGGLNQDEAYKTALAMIPGTPTVVLNGESLSSTNLLLRQVCTAFATLNPGVDAPAGCGSKTYLRGAAVE</sequence>
<protein>
    <submittedName>
        <fullName evidence="6">Uncharacterized protein</fullName>
    </submittedName>
</protein>
<proteinExistence type="inferred from homology"/>
<evidence type="ECO:0000313" key="7">
    <source>
        <dbReference type="Proteomes" id="UP001165060"/>
    </source>
</evidence>
<keyword evidence="4" id="KW-0732">Signal</keyword>
<name>A0ABQ6MY82_9STRA</name>
<dbReference type="PANTHER" id="PTHR13234:SF8">
    <property type="entry name" value="GAMMA-INTERFERON-INDUCIBLE LYSOSOMAL THIOL REDUCTASE"/>
    <property type="match status" value="1"/>
</dbReference>
<comment type="subcellular location">
    <subcellularLocation>
        <location evidence="1">Secreted</location>
    </subcellularLocation>
</comment>
<dbReference type="PANTHER" id="PTHR13234">
    <property type="entry name" value="GAMMA-INTERFERON INDUCIBLE LYSOSOMAL THIOL REDUCTASE GILT"/>
    <property type="match status" value="1"/>
</dbReference>
<evidence type="ECO:0000256" key="5">
    <source>
        <dbReference type="ARBA" id="ARBA00023180"/>
    </source>
</evidence>
<comment type="caution">
    <text evidence="6">The sequence shown here is derived from an EMBL/GenBank/DDBJ whole genome shotgun (WGS) entry which is preliminary data.</text>
</comment>
<evidence type="ECO:0000256" key="2">
    <source>
        <dbReference type="ARBA" id="ARBA00005679"/>
    </source>
</evidence>
<dbReference type="InterPro" id="IPR004911">
    <property type="entry name" value="Interferon-induced_GILT"/>
</dbReference>
<dbReference type="SUPFAM" id="SSF52833">
    <property type="entry name" value="Thioredoxin-like"/>
    <property type="match status" value="1"/>
</dbReference>
<keyword evidence="7" id="KW-1185">Reference proteome</keyword>
<dbReference type="Proteomes" id="UP001165060">
    <property type="component" value="Unassembled WGS sequence"/>
</dbReference>
<dbReference type="InterPro" id="IPR036249">
    <property type="entry name" value="Thioredoxin-like_sf"/>
</dbReference>
<accession>A0ABQ6MY82</accession>
<evidence type="ECO:0000256" key="4">
    <source>
        <dbReference type="ARBA" id="ARBA00022729"/>
    </source>
</evidence>
<dbReference type="Gene3D" id="3.40.30.10">
    <property type="entry name" value="Glutaredoxin"/>
    <property type="match status" value="1"/>
</dbReference>
<dbReference type="EMBL" id="BRYB01000673">
    <property type="protein sequence ID" value="GMI35124.1"/>
    <property type="molecule type" value="Genomic_DNA"/>
</dbReference>
<evidence type="ECO:0000256" key="3">
    <source>
        <dbReference type="ARBA" id="ARBA00022525"/>
    </source>
</evidence>